<dbReference type="Pfam" id="PF01368">
    <property type="entry name" value="DHH"/>
    <property type="match status" value="1"/>
</dbReference>
<evidence type="ECO:0000256" key="4">
    <source>
        <dbReference type="ARBA" id="ARBA00022801"/>
    </source>
</evidence>
<dbReference type="InterPro" id="IPR038763">
    <property type="entry name" value="DHH_sf"/>
</dbReference>
<dbReference type="Proteomes" id="UP000037784">
    <property type="component" value="Unassembled WGS sequence"/>
</dbReference>
<dbReference type="NCBIfam" id="TIGR00644">
    <property type="entry name" value="recJ"/>
    <property type="match status" value="1"/>
</dbReference>
<sequence length="565" mass="61279">MKPPARWQVYTPPEQDLAALGDLPPLIARLLHRRGVRSAAAVQRFLAHQRPPFDPLSMADMPRAVERIQHAIATGEHIVVHGDFDADGITSTLLMGQTLHALGAKVHVYIPHRVDEGYGLNLDAIRRMAQHGVRLVVSVDCGIRAHEAVAEAARLGVDIVITDHHIPDETLPPAVAVVNPRRHECPGDPTLAGVGVAWMLASALLAQAPSASLSADALLDLVAIGTVGDIVPLRGLNRALVAEGLERLRTAPRPGVLALLQQARRAAHTLDAEALAFVVVPRLNAAGRLDHAMLAYHLLRTTNPAKAADLAARLEAINTERRRRTDALEAEALAHLGDDDSPLIAVAGASYHPGLMGLVAARLAERFHRPALVLHAEGDEWRGSLRNPLPNLNITAVLDECAHLLRRYGGHSAAAGVSVAAENAEAFMACLREHLALSLSKIDITPVLTIDAPLAPHHITPELLDWLERLQPFGEGNPAPVFLATRLQVELPTLVGHDERHIRLRLRDEQGRTWSAIAFNQAEQWRAGMPPFVDIVYSIDTSANLLYDGITLRILDMHPSKEDSL</sequence>
<evidence type="ECO:0000259" key="6">
    <source>
        <dbReference type="Pfam" id="PF01368"/>
    </source>
</evidence>
<gene>
    <name evidence="9" type="primary">recJ</name>
    <name evidence="9" type="ORF">ARMA_0386</name>
    <name evidence="10" type="ORF">SE16_02415</name>
</gene>
<dbReference type="Gene3D" id="3.10.310.30">
    <property type="match status" value="1"/>
</dbReference>
<evidence type="ECO:0000313" key="11">
    <source>
        <dbReference type="Proteomes" id="UP000037784"/>
    </source>
</evidence>
<evidence type="ECO:0000256" key="1">
    <source>
        <dbReference type="ARBA" id="ARBA00005915"/>
    </source>
</evidence>
<reference evidence="10 12" key="2">
    <citation type="submission" date="2015-07" db="EMBL/GenBank/DDBJ databases">
        <title>Whole genome sequence of Ardenticatena maritima DSM 23922.</title>
        <authorList>
            <person name="Hemp J."/>
            <person name="Ward L.M."/>
            <person name="Pace L.A."/>
            <person name="Fischer W.W."/>
        </authorList>
    </citation>
    <scope>NUCLEOTIDE SEQUENCE [LARGE SCALE GENOMIC DNA]</scope>
    <source>
        <strain evidence="10 12">110S</strain>
    </source>
</reference>
<evidence type="ECO:0000313" key="10">
    <source>
        <dbReference type="EMBL" id="KPL89335.1"/>
    </source>
</evidence>
<keyword evidence="5 9" id="KW-0269">Exonuclease</keyword>
<dbReference type="SUPFAM" id="SSF64182">
    <property type="entry name" value="DHH phosphoesterases"/>
    <property type="match status" value="1"/>
</dbReference>
<dbReference type="PANTHER" id="PTHR30255">
    <property type="entry name" value="SINGLE-STRANDED-DNA-SPECIFIC EXONUCLEASE RECJ"/>
    <property type="match status" value="1"/>
</dbReference>
<dbReference type="EMBL" id="BBZA01000022">
    <property type="protein sequence ID" value="GAP61963.1"/>
    <property type="molecule type" value="Genomic_DNA"/>
</dbReference>
<evidence type="ECO:0000313" key="9">
    <source>
        <dbReference type="EMBL" id="GAP61963.1"/>
    </source>
</evidence>
<dbReference type="GO" id="GO:0006281">
    <property type="term" value="P:DNA repair"/>
    <property type="evidence" value="ECO:0007669"/>
    <property type="project" value="InterPro"/>
</dbReference>
<evidence type="ECO:0000313" key="12">
    <source>
        <dbReference type="Proteomes" id="UP000050502"/>
    </source>
</evidence>
<dbReference type="Pfam" id="PF17768">
    <property type="entry name" value="RecJ_OB"/>
    <property type="match status" value="1"/>
</dbReference>
<feature type="domain" description="DDH" evidence="6">
    <location>
        <begin position="77"/>
        <end position="226"/>
    </location>
</feature>
<dbReference type="GO" id="GO:0003676">
    <property type="term" value="F:nucleic acid binding"/>
    <property type="evidence" value="ECO:0007669"/>
    <property type="project" value="InterPro"/>
</dbReference>
<comment type="similarity">
    <text evidence="1">Belongs to the RecJ family.</text>
</comment>
<keyword evidence="3" id="KW-0540">Nuclease</keyword>
<name>A0A0M8K588_9CHLR</name>
<feature type="domain" description="RecJ OB" evidence="8">
    <location>
        <begin position="450"/>
        <end position="540"/>
    </location>
</feature>
<dbReference type="STRING" id="872965.SE16_02415"/>
<dbReference type="InParanoid" id="A0A0M8K588"/>
<dbReference type="EMBL" id="LGKN01000003">
    <property type="protein sequence ID" value="KPL89335.1"/>
    <property type="molecule type" value="Genomic_DNA"/>
</dbReference>
<comment type="caution">
    <text evidence="9">The sequence shown here is derived from an EMBL/GenBank/DDBJ whole genome shotgun (WGS) entry which is preliminary data.</text>
</comment>
<dbReference type="InterPro" id="IPR003156">
    <property type="entry name" value="DHHA1_dom"/>
</dbReference>
<dbReference type="PANTHER" id="PTHR30255:SF2">
    <property type="entry name" value="SINGLE-STRANDED-DNA-SPECIFIC EXONUCLEASE RECJ"/>
    <property type="match status" value="1"/>
</dbReference>
<dbReference type="Pfam" id="PF02272">
    <property type="entry name" value="DHHA1"/>
    <property type="match status" value="1"/>
</dbReference>
<evidence type="ECO:0000256" key="3">
    <source>
        <dbReference type="ARBA" id="ARBA00022722"/>
    </source>
</evidence>
<dbReference type="InterPro" id="IPR004610">
    <property type="entry name" value="RecJ"/>
</dbReference>
<protein>
    <recommendedName>
        <fullName evidence="2">Single-stranded-DNA-specific exonuclease RecJ</fullName>
    </recommendedName>
</protein>
<organism evidence="9 11">
    <name type="scientific">Ardenticatena maritima</name>
    <dbReference type="NCBI Taxonomy" id="872965"/>
    <lineage>
        <taxon>Bacteria</taxon>
        <taxon>Bacillati</taxon>
        <taxon>Chloroflexota</taxon>
        <taxon>Ardenticatenia</taxon>
        <taxon>Ardenticatenales</taxon>
        <taxon>Ardenticatenaceae</taxon>
        <taxon>Ardenticatena</taxon>
    </lineage>
</organism>
<dbReference type="RefSeq" id="WP_054491891.1">
    <property type="nucleotide sequence ID" value="NZ_BBZA01000022.1"/>
</dbReference>
<feature type="domain" description="DHHA1" evidence="7">
    <location>
        <begin position="344"/>
        <end position="433"/>
    </location>
</feature>
<reference evidence="11" key="3">
    <citation type="submission" date="2015-08" db="EMBL/GenBank/DDBJ databases">
        <title>Draft Genome Sequence of a Heterotrophic Facultative Anaerobic Bacterium Ardenticatena maritima Strain 110S.</title>
        <authorList>
            <person name="Kawaichi S."/>
            <person name="Yoshida T."/>
            <person name="Sako Y."/>
            <person name="Nakamura R."/>
        </authorList>
    </citation>
    <scope>NUCLEOTIDE SEQUENCE [LARGE SCALE GENOMIC DNA]</scope>
    <source>
        <strain evidence="11">110S</strain>
    </source>
</reference>
<evidence type="ECO:0000256" key="5">
    <source>
        <dbReference type="ARBA" id="ARBA00022839"/>
    </source>
</evidence>
<reference evidence="9 11" key="1">
    <citation type="journal article" date="2015" name="Genome Announc.">
        <title>Draft Genome Sequence of a Heterotrophic Facultative Anaerobic Thermophilic Bacterium, Ardenticatena maritima Strain 110ST.</title>
        <authorList>
            <person name="Kawaichi S."/>
            <person name="Yoshida T."/>
            <person name="Sako Y."/>
            <person name="Nakamura R."/>
        </authorList>
    </citation>
    <scope>NUCLEOTIDE SEQUENCE [LARGE SCALE GENOMIC DNA]</scope>
    <source>
        <strain evidence="9 11">110S</strain>
    </source>
</reference>
<evidence type="ECO:0000259" key="7">
    <source>
        <dbReference type="Pfam" id="PF02272"/>
    </source>
</evidence>
<dbReference type="InterPro" id="IPR051673">
    <property type="entry name" value="SSDNA_exonuclease_RecJ"/>
</dbReference>
<dbReference type="InterPro" id="IPR001667">
    <property type="entry name" value="DDH_dom"/>
</dbReference>
<dbReference type="GO" id="GO:0008409">
    <property type="term" value="F:5'-3' exonuclease activity"/>
    <property type="evidence" value="ECO:0007669"/>
    <property type="project" value="InterPro"/>
</dbReference>
<evidence type="ECO:0000256" key="2">
    <source>
        <dbReference type="ARBA" id="ARBA00019841"/>
    </source>
</evidence>
<dbReference type="AlphaFoldDB" id="A0A0M8K588"/>
<dbReference type="FunCoup" id="A0A0M8K588">
    <property type="interactions" value="335"/>
</dbReference>
<dbReference type="Gene3D" id="3.90.1640.30">
    <property type="match status" value="1"/>
</dbReference>
<keyword evidence="11" id="KW-1185">Reference proteome</keyword>
<dbReference type="OrthoDB" id="9809852at2"/>
<dbReference type="PATRIC" id="fig|872965.6.peg.430"/>
<accession>A0A0M8K588</accession>
<dbReference type="GO" id="GO:0006310">
    <property type="term" value="P:DNA recombination"/>
    <property type="evidence" value="ECO:0007669"/>
    <property type="project" value="InterPro"/>
</dbReference>
<proteinExistence type="inferred from homology"/>
<keyword evidence="4" id="KW-0378">Hydrolase</keyword>
<evidence type="ECO:0000259" key="8">
    <source>
        <dbReference type="Pfam" id="PF17768"/>
    </source>
</evidence>
<dbReference type="InterPro" id="IPR041122">
    <property type="entry name" value="RecJ_OB"/>
</dbReference>
<dbReference type="Proteomes" id="UP000050502">
    <property type="component" value="Unassembled WGS sequence"/>
</dbReference>